<evidence type="ECO:0000256" key="5">
    <source>
        <dbReference type="PIRNR" id="PIRNR017302"/>
    </source>
</evidence>
<organism evidence="7 8">
    <name type="scientific">Zasmidium cellare ATCC 36951</name>
    <dbReference type="NCBI Taxonomy" id="1080233"/>
    <lineage>
        <taxon>Eukaryota</taxon>
        <taxon>Fungi</taxon>
        <taxon>Dikarya</taxon>
        <taxon>Ascomycota</taxon>
        <taxon>Pezizomycotina</taxon>
        <taxon>Dothideomycetes</taxon>
        <taxon>Dothideomycetidae</taxon>
        <taxon>Mycosphaerellales</taxon>
        <taxon>Mycosphaerellaceae</taxon>
        <taxon>Zasmidium</taxon>
    </lineage>
</organism>
<evidence type="ECO:0000256" key="3">
    <source>
        <dbReference type="ARBA" id="ARBA00022517"/>
    </source>
</evidence>
<dbReference type="GO" id="GO:0000027">
    <property type="term" value="P:ribosomal large subunit assembly"/>
    <property type="evidence" value="ECO:0007669"/>
    <property type="project" value="UniProtKB-UniRule"/>
</dbReference>
<feature type="compositionally biased region" description="Basic and acidic residues" evidence="6">
    <location>
        <begin position="286"/>
        <end position="330"/>
    </location>
</feature>
<keyword evidence="8" id="KW-1185">Reference proteome</keyword>
<dbReference type="InterPro" id="IPR011687">
    <property type="entry name" value="Nop53/GLTSCR2"/>
</dbReference>
<dbReference type="EMBL" id="ML993613">
    <property type="protein sequence ID" value="KAF2162469.1"/>
    <property type="molecule type" value="Genomic_DNA"/>
</dbReference>
<dbReference type="PANTHER" id="PTHR14211:SF7">
    <property type="entry name" value="RIBOSOME BIOGENESIS PROTEIN NOP53"/>
    <property type="match status" value="1"/>
</dbReference>
<accession>A0A6A6C9Z3</accession>
<dbReference type="Pfam" id="PF07767">
    <property type="entry name" value="Nop53"/>
    <property type="match status" value="1"/>
</dbReference>
<comment type="function">
    <text evidence="5">May play a role in ribosome biogenesis.</text>
</comment>
<dbReference type="GO" id="GO:0005730">
    <property type="term" value="C:nucleolus"/>
    <property type="evidence" value="ECO:0007669"/>
    <property type="project" value="UniProtKB-SubCell"/>
</dbReference>
<dbReference type="PIRSF" id="PIRSF017302">
    <property type="entry name" value="Gltscr2"/>
    <property type="match status" value="1"/>
</dbReference>
<feature type="region of interest" description="Disordered" evidence="6">
    <location>
        <begin position="162"/>
        <end position="199"/>
    </location>
</feature>
<dbReference type="GO" id="GO:0008097">
    <property type="term" value="F:5S rRNA binding"/>
    <property type="evidence" value="ECO:0007669"/>
    <property type="project" value="TreeGrafter"/>
</dbReference>
<feature type="compositionally biased region" description="Basic residues" evidence="6">
    <location>
        <begin position="16"/>
        <end position="25"/>
    </location>
</feature>
<feature type="region of interest" description="Disordered" evidence="6">
    <location>
        <begin position="1"/>
        <end position="25"/>
    </location>
</feature>
<name>A0A6A6C9Z3_ZASCE</name>
<comment type="subcellular location">
    <subcellularLocation>
        <location evidence="5">Nucleus</location>
        <location evidence="5">Nucleolus</location>
    </subcellularLocation>
    <subcellularLocation>
        <location evidence="5">Nucleus</location>
        <location evidence="5">Nucleoplasm</location>
    </subcellularLocation>
</comment>
<dbReference type="GO" id="GO:0005654">
    <property type="term" value="C:nucleoplasm"/>
    <property type="evidence" value="ECO:0007669"/>
    <property type="project" value="UniProtKB-SubCell"/>
</dbReference>
<keyword evidence="3 5" id="KW-0690">Ribosome biogenesis</keyword>
<evidence type="ECO:0000256" key="2">
    <source>
        <dbReference type="ARBA" id="ARBA00018339"/>
    </source>
</evidence>
<evidence type="ECO:0000256" key="4">
    <source>
        <dbReference type="ARBA" id="ARBA00023242"/>
    </source>
</evidence>
<evidence type="ECO:0000256" key="6">
    <source>
        <dbReference type="SAM" id="MobiDB-lite"/>
    </source>
</evidence>
<protein>
    <recommendedName>
        <fullName evidence="2 5">Ribosome biogenesis protein NOP53</fullName>
    </recommendedName>
</protein>
<evidence type="ECO:0000256" key="1">
    <source>
        <dbReference type="ARBA" id="ARBA00008838"/>
    </source>
</evidence>
<dbReference type="RefSeq" id="XP_033663358.1">
    <property type="nucleotide sequence ID" value="XM_033813856.1"/>
</dbReference>
<feature type="compositionally biased region" description="Basic and acidic residues" evidence="6">
    <location>
        <begin position="242"/>
        <end position="253"/>
    </location>
</feature>
<sequence length="435" mass="49071">MAADKTVIAPATHSQPSRKGKKAWRKNVDISEVQTGLDDVREEIIKGGVIAEKDADQLFATDLQGDAEIEKKQRGKKSLKADEILGQRSAVLGLDHRKRKAEETVGGGKRQKNGTYVSHRELQRLKGVADGGSVGVVADEGASHDPWADVAPVEQPEFSFLEPPKDKVAPKTLKQAPVPLTASGKPLAHVRKPDAGKSYNPLVGDWSALLEREGEAAVEAEKARLAAEAEAEEKEIRALEEAAKVEAAEKDEYATDYESAWESEWDGIQSEAEQEAHTQKQTKRKTPSERNKVKARKEREAREKWELKQKEREKQEKQIKQIAKELSERDKKRRPGSQLQPDNDSSDSDENDRQTGLQKRRFGQKAIPEAPLEVTLPEDLEESLRRLRPEGNLLTDRYRNLLINGKLEVRKKVGQMKKKQTFRTEKWTYKDFKLK</sequence>
<reference evidence="7" key="1">
    <citation type="journal article" date="2020" name="Stud. Mycol.">
        <title>101 Dothideomycetes genomes: a test case for predicting lifestyles and emergence of pathogens.</title>
        <authorList>
            <person name="Haridas S."/>
            <person name="Albert R."/>
            <person name="Binder M."/>
            <person name="Bloem J."/>
            <person name="Labutti K."/>
            <person name="Salamov A."/>
            <person name="Andreopoulos B."/>
            <person name="Baker S."/>
            <person name="Barry K."/>
            <person name="Bills G."/>
            <person name="Bluhm B."/>
            <person name="Cannon C."/>
            <person name="Castanera R."/>
            <person name="Culley D."/>
            <person name="Daum C."/>
            <person name="Ezra D."/>
            <person name="Gonzalez J."/>
            <person name="Henrissat B."/>
            <person name="Kuo A."/>
            <person name="Liang C."/>
            <person name="Lipzen A."/>
            <person name="Lutzoni F."/>
            <person name="Magnuson J."/>
            <person name="Mondo S."/>
            <person name="Nolan M."/>
            <person name="Ohm R."/>
            <person name="Pangilinan J."/>
            <person name="Park H.-J."/>
            <person name="Ramirez L."/>
            <person name="Alfaro M."/>
            <person name="Sun H."/>
            <person name="Tritt A."/>
            <person name="Yoshinaga Y."/>
            <person name="Zwiers L.-H."/>
            <person name="Turgeon B."/>
            <person name="Goodwin S."/>
            <person name="Spatafora J."/>
            <person name="Crous P."/>
            <person name="Grigoriev I."/>
        </authorList>
    </citation>
    <scope>NUCLEOTIDE SEQUENCE</scope>
    <source>
        <strain evidence="7">ATCC 36951</strain>
    </source>
</reference>
<dbReference type="OrthoDB" id="5072at2759"/>
<dbReference type="GeneID" id="54567128"/>
<keyword evidence="4 5" id="KW-0539">Nucleus</keyword>
<comment type="similarity">
    <text evidence="1 5">Belongs to the NOP53 family.</text>
</comment>
<gene>
    <name evidence="7" type="ORF">M409DRAFT_58233</name>
</gene>
<dbReference type="AlphaFoldDB" id="A0A6A6C9Z3"/>
<dbReference type="GO" id="GO:0006364">
    <property type="term" value="P:rRNA processing"/>
    <property type="evidence" value="ECO:0007669"/>
    <property type="project" value="TreeGrafter"/>
</dbReference>
<feature type="region of interest" description="Disordered" evidence="6">
    <location>
        <begin position="242"/>
        <end position="374"/>
    </location>
</feature>
<dbReference type="PANTHER" id="PTHR14211">
    <property type="entry name" value="GLIOMA SUPPRESSOR CANDIDATE REGION GENE 2"/>
    <property type="match status" value="1"/>
</dbReference>
<proteinExistence type="inferred from homology"/>
<evidence type="ECO:0000313" key="8">
    <source>
        <dbReference type="Proteomes" id="UP000799537"/>
    </source>
</evidence>
<evidence type="ECO:0000313" key="7">
    <source>
        <dbReference type="EMBL" id="KAF2162469.1"/>
    </source>
</evidence>
<dbReference type="Proteomes" id="UP000799537">
    <property type="component" value="Unassembled WGS sequence"/>
</dbReference>